<feature type="domain" description="Integrase catalytic" evidence="1">
    <location>
        <begin position="1"/>
        <end position="155"/>
    </location>
</feature>
<accession>A0AAD4YL09</accession>
<dbReference type="PANTHER" id="PTHR46148">
    <property type="entry name" value="CHROMO DOMAIN-CONTAINING PROTEIN"/>
    <property type="match status" value="1"/>
</dbReference>
<dbReference type="AlphaFoldDB" id="A0AAD4YL09"/>
<dbReference type="SUPFAM" id="SSF54160">
    <property type="entry name" value="Chromo domain-like"/>
    <property type="match status" value="1"/>
</dbReference>
<dbReference type="InterPro" id="IPR012337">
    <property type="entry name" value="RNaseH-like_sf"/>
</dbReference>
<dbReference type="GO" id="GO:0015074">
    <property type="term" value="P:DNA integration"/>
    <property type="evidence" value="ECO:0007669"/>
    <property type="project" value="InterPro"/>
</dbReference>
<dbReference type="Pfam" id="PF24626">
    <property type="entry name" value="SH3_Tf2-1"/>
    <property type="match status" value="1"/>
</dbReference>
<name>A0AAD4YL09_PRUDU</name>
<sequence length="322" mass="38216">MDFVFKLPRTRNKHDGVWVIVDRLTKSASFLPVRANYTLNKLAKLFIDEIVRLHGVPVSITSDRDPRFTSRFWTKLHEAFGTQLQFSTAFHPQTDGQSERTIQTLEDMLRACALQFREDWDEKLPLMEFAYNNSYQASEHRLEVANDVERTKEQVKIIRERLKTAQDRQKSYADNRRKDLQFEVGDWVFLKLSPWKGVVRFGRRGKLSPHYIGPYEIVERVGPVAYRLALPSDLSRLHDVFHVSMLRKYISDPSHVLEEQPIELQEDLTYVEQPIQILDRKMQVLRLREIPLVKVLWRSHTVEEATWEPEDQMREQYPYLFE</sequence>
<evidence type="ECO:0000313" key="3">
    <source>
        <dbReference type="Proteomes" id="UP001054821"/>
    </source>
</evidence>
<organism evidence="2 3">
    <name type="scientific">Prunus dulcis</name>
    <name type="common">Almond</name>
    <name type="synonym">Amygdalus dulcis</name>
    <dbReference type="NCBI Taxonomy" id="3755"/>
    <lineage>
        <taxon>Eukaryota</taxon>
        <taxon>Viridiplantae</taxon>
        <taxon>Streptophyta</taxon>
        <taxon>Embryophyta</taxon>
        <taxon>Tracheophyta</taxon>
        <taxon>Spermatophyta</taxon>
        <taxon>Magnoliopsida</taxon>
        <taxon>eudicotyledons</taxon>
        <taxon>Gunneridae</taxon>
        <taxon>Pentapetalae</taxon>
        <taxon>rosids</taxon>
        <taxon>fabids</taxon>
        <taxon>Rosales</taxon>
        <taxon>Rosaceae</taxon>
        <taxon>Amygdaloideae</taxon>
        <taxon>Amygdaleae</taxon>
        <taxon>Prunus</taxon>
    </lineage>
</organism>
<dbReference type="InterPro" id="IPR001584">
    <property type="entry name" value="Integrase_cat-core"/>
</dbReference>
<comment type="caution">
    <text evidence="2">The sequence shown here is derived from an EMBL/GenBank/DDBJ whole genome shotgun (WGS) entry which is preliminary data.</text>
</comment>
<dbReference type="PROSITE" id="PS50994">
    <property type="entry name" value="INTEGRASE"/>
    <property type="match status" value="1"/>
</dbReference>
<proteinExistence type="predicted"/>
<gene>
    <name evidence="2" type="ORF">L3X38_042114</name>
</gene>
<dbReference type="Proteomes" id="UP001054821">
    <property type="component" value="Chromosome 8"/>
</dbReference>
<dbReference type="InterPro" id="IPR016197">
    <property type="entry name" value="Chromo-like_dom_sf"/>
</dbReference>
<keyword evidence="3" id="KW-1185">Reference proteome</keyword>
<reference evidence="2 3" key="1">
    <citation type="journal article" date="2022" name="G3 (Bethesda)">
        <title>Whole-genome sequence and methylome profiling of the almond [Prunus dulcis (Mill.) D.A. Webb] cultivar 'Nonpareil'.</title>
        <authorList>
            <person name="D'Amico-Willman K.M."/>
            <person name="Ouma W.Z."/>
            <person name="Meulia T."/>
            <person name="Sideli G.M."/>
            <person name="Gradziel T.M."/>
            <person name="Fresnedo-Ramirez J."/>
        </authorList>
    </citation>
    <scope>NUCLEOTIDE SEQUENCE [LARGE SCALE GENOMIC DNA]</scope>
    <source>
        <strain evidence="2">Clone GOH B32 T37-40</strain>
    </source>
</reference>
<evidence type="ECO:0000259" key="1">
    <source>
        <dbReference type="PROSITE" id="PS50994"/>
    </source>
</evidence>
<dbReference type="GO" id="GO:0003676">
    <property type="term" value="F:nucleic acid binding"/>
    <property type="evidence" value="ECO:0007669"/>
    <property type="project" value="InterPro"/>
</dbReference>
<dbReference type="PANTHER" id="PTHR46148:SF60">
    <property type="entry name" value="CHROMO DOMAIN-CONTAINING PROTEIN"/>
    <property type="match status" value="1"/>
</dbReference>
<dbReference type="Gene3D" id="3.30.420.10">
    <property type="entry name" value="Ribonuclease H-like superfamily/Ribonuclease H"/>
    <property type="match status" value="1"/>
</dbReference>
<dbReference type="InterPro" id="IPR036397">
    <property type="entry name" value="RNaseH_sf"/>
</dbReference>
<dbReference type="SUPFAM" id="SSF53098">
    <property type="entry name" value="Ribonuclease H-like"/>
    <property type="match status" value="1"/>
</dbReference>
<dbReference type="EMBL" id="JAJFAZ020000008">
    <property type="protein sequence ID" value="KAI5312940.1"/>
    <property type="molecule type" value="Genomic_DNA"/>
</dbReference>
<dbReference type="InterPro" id="IPR056924">
    <property type="entry name" value="SH3_Tf2-1"/>
</dbReference>
<protein>
    <recommendedName>
        <fullName evidence="1">Integrase catalytic domain-containing protein</fullName>
    </recommendedName>
</protein>
<evidence type="ECO:0000313" key="2">
    <source>
        <dbReference type="EMBL" id="KAI5312940.1"/>
    </source>
</evidence>